<reference evidence="1 2" key="1">
    <citation type="submission" date="2014-04" db="EMBL/GenBank/DDBJ databases">
        <authorList>
            <consortium name="DOE Joint Genome Institute"/>
            <person name="Kuo A."/>
            <person name="Martino E."/>
            <person name="Perotto S."/>
            <person name="Kohler A."/>
            <person name="Nagy L.G."/>
            <person name="Floudas D."/>
            <person name="Copeland A."/>
            <person name="Barry K.W."/>
            <person name="Cichocki N."/>
            <person name="Veneault-Fourrey C."/>
            <person name="LaButti K."/>
            <person name="Lindquist E.A."/>
            <person name="Lipzen A."/>
            <person name="Lundell T."/>
            <person name="Morin E."/>
            <person name="Murat C."/>
            <person name="Sun H."/>
            <person name="Tunlid A."/>
            <person name="Henrissat B."/>
            <person name="Grigoriev I.V."/>
            <person name="Hibbett D.S."/>
            <person name="Martin F."/>
            <person name="Nordberg H.P."/>
            <person name="Cantor M.N."/>
            <person name="Hua S.X."/>
        </authorList>
    </citation>
    <scope>NUCLEOTIDE SEQUENCE [LARGE SCALE GENOMIC DNA]</scope>
    <source>
        <strain evidence="1 2">Zn</strain>
    </source>
</reference>
<name>A0A0C3DBD6_OIDMZ</name>
<sequence length="491" mass="55424">MATPALTGLPTELLDKIIPHVLPEGFESLALTCRTIYELCTPFIQRHNHLRSQFQKFRYREISRDPSLSPIRTAFDLITRIAIEPMVACYIRDADFNRDSFPPRARLPQLVPDVHRGGPVVTLLADSPYLGQAGLDWMEYYALIEEDLKQDPRYSQHAAAFLLTLLPNVKTLTLPRLWKPLDKTEKLLDVIVRETKHSHFPWDKPSLAQVTRFESFSSLGAGHRFDLDKAVPFLALPRIRSFRGPSCVSIGDASLTLASKDPYLRYGETLETVHLVSCCIDEVAIADFLKHTPRLRTFMYSHSTRGDIDHQDWNICKFVTAIEREVGSCLEELSISIHELRGSITPGRASMRGFRRLQKLQFPLEIAMCNVTNAISRVATLNEGLTDQELGKSEPFIGDLVPPSVSQLSLLSKGTNHHEKALKVMFRDFAAKKDSQLPALKEIHLSCPISPSADDAYKEECIKLVAETEEVGVVLHLEEWPRSITMTWDGA</sequence>
<keyword evidence="2" id="KW-1185">Reference proteome</keyword>
<dbReference type="Proteomes" id="UP000054321">
    <property type="component" value="Unassembled WGS sequence"/>
</dbReference>
<dbReference type="AlphaFoldDB" id="A0A0C3DBD6"/>
<gene>
    <name evidence="1" type="ORF">OIDMADRAFT_127026</name>
</gene>
<dbReference type="InParanoid" id="A0A0C3DBD6"/>
<accession>A0A0C3DBD6</accession>
<dbReference type="OrthoDB" id="5421601at2759"/>
<dbReference type="STRING" id="913774.A0A0C3DBD6"/>
<reference evidence="2" key="2">
    <citation type="submission" date="2015-01" db="EMBL/GenBank/DDBJ databases">
        <title>Evolutionary Origins and Diversification of the Mycorrhizal Mutualists.</title>
        <authorList>
            <consortium name="DOE Joint Genome Institute"/>
            <consortium name="Mycorrhizal Genomics Consortium"/>
            <person name="Kohler A."/>
            <person name="Kuo A."/>
            <person name="Nagy L.G."/>
            <person name="Floudas D."/>
            <person name="Copeland A."/>
            <person name="Barry K.W."/>
            <person name="Cichocki N."/>
            <person name="Veneault-Fourrey C."/>
            <person name="LaButti K."/>
            <person name="Lindquist E.A."/>
            <person name="Lipzen A."/>
            <person name="Lundell T."/>
            <person name="Morin E."/>
            <person name="Murat C."/>
            <person name="Riley R."/>
            <person name="Ohm R."/>
            <person name="Sun H."/>
            <person name="Tunlid A."/>
            <person name="Henrissat B."/>
            <person name="Grigoriev I.V."/>
            <person name="Hibbett D.S."/>
            <person name="Martin F."/>
        </authorList>
    </citation>
    <scope>NUCLEOTIDE SEQUENCE [LARGE SCALE GENOMIC DNA]</scope>
    <source>
        <strain evidence="2">Zn</strain>
    </source>
</reference>
<protein>
    <recommendedName>
        <fullName evidence="3">F-box domain-containing protein</fullName>
    </recommendedName>
</protein>
<evidence type="ECO:0008006" key="3">
    <source>
        <dbReference type="Google" id="ProtNLM"/>
    </source>
</evidence>
<evidence type="ECO:0000313" key="2">
    <source>
        <dbReference type="Proteomes" id="UP000054321"/>
    </source>
</evidence>
<organism evidence="1 2">
    <name type="scientific">Oidiodendron maius (strain Zn)</name>
    <dbReference type="NCBI Taxonomy" id="913774"/>
    <lineage>
        <taxon>Eukaryota</taxon>
        <taxon>Fungi</taxon>
        <taxon>Dikarya</taxon>
        <taxon>Ascomycota</taxon>
        <taxon>Pezizomycotina</taxon>
        <taxon>Leotiomycetes</taxon>
        <taxon>Leotiomycetes incertae sedis</taxon>
        <taxon>Myxotrichaceae</taxon>
        <taxon>Oidiodendron</taxon>
    </lineage>
</organism>
<proteinExistence type="predicted"/>
<evidence type="ECO:0000313" key="1">
    <source>
        <dbReference type="EMBL" id="KIM99242.1"/>
    </source>
</evidence>
<dbReference type="EMBL" id="KN832879">
    <property type="protein sequence ID" value="KIM99242.1"/>
    <property type="molecule type" value="Genomic_DNA"/>
</dbReference>
<dbReference type="HOGENOM" id="CLU_038735_0_0_1"/>